<comment type="similarity">
    <text evidence="1">Belongs to the TRAFAC class TrmE-Era-EngA-EngB-Septin-like GTPase superfamily. EngA (Der) GTPase family.</text>
</comment>
<comment type="caution">
    <text evidence="10">The sequence shown here is derived from an EMBL/GenBank/DDBJ whole genome shotgun (WGS) entry which is preliminary data.</text>
</comment>
<evidence type="ECO:0000313" key="10">
    <source>
        <dbReference type="EMBL" id="KAK9121463.1"/>
    </source>
</evidence>
<accession>A0AAP0NWD0</accession>
<reference evidence="10 11" key="1">
    <citation type="submission" date="2024-01" db="EMBL/GenBank/DDBJ databases">
        <title>Genome assemblies of Stephania.</title>
        <authorList>
            <person name="Yang L."/>
        </authorList>
    </citation>
    <scope>NUCLEOTIDE SEQUENCE [LARGE SCALE GENOMIC DNA]</scope>
    <source>
        <strain evidence="10">YNDBR</strain>
        <tissue evidence="10">Leaf</tissue>
    </source>
</reference>
<dbReference type="CDD" id="cd01894">
    <property type="entry name" value="EngA1"/>
    <property type="match status" value="1"/>
</dbReference>
<dbReference type="NCBIfam" id="TIGR00231">
    <property type="entry name" value="small_GTP"/>
    <property type="match status" value="1"/>
</dbReference>
<evidence type="ECO:0000256" key="2">
    <source>
        <dbReference type="ARBA" id="ARBA00020953"/>
    </source>
</evidence>
<keyword evidence="6" id="KW-0342">GTP-binding</keyword>
<feature type="compositionally biased region" description="Acidic residues" evidence="8">
    <location>
        <begin position="73"/>
        <end position="89"/>
    </location>
</feature>
<evidence type="ECO:0000313" key="11">
    <source>
        <dbReference type="Proteomes" id="UP001420932"/>
    </source>
</evidence>
<dbReference type="Proteomes" id="UP001420932">
    <property type="component" value="Unassembled WGS sequence"/>
</dbReference>
<protein>
    <recommendedName>
        <fullName evidence="2">GTPase Der</fullName>
    </recommendedName>
    <alternativeName>
        <fullName evidence="7">GTP-binding protein EngA</fullName>
    </alternativeName>
</protein>
<dbReference type="InterPro" id="IPR032859">
    <property type="entry name" value="KH_dom-like"/>
</dbReference>
<keyword evidence="4" id="KW-0677">Repeat</keyword>
<dbReference type="SUPFAM" id="SSF52540">
    <property type="entry name" value="P-loop containing nucleoside triphosphate hydrolases"/>
    <property type="match status" value="2"/>
</dbReference>
<organism evidence="10 11">
    <name type="scientific">Stephania yunnanensis</name>
    <dbReference type="NCBI Taxonomy" id="152371"/>
    <lineage>
        <taxon>Eukaryota</taxon>
        <taxon>Viridiplantae</taxon>
        <taxon>Streptophyta</taxon>
        <taxon>Embryophyta</taxon>
        <taxon>Tracheophyta</taxon>
        <taxon>Spermatophyta</taxon>
        <taxon>Magnoliopsida</taxon>
        <taxon>Ranunculales</taxon>
        <taxon>Menispermaceae</taxon>
        <taxon>Menispermoideae</taxon>
        <taxon>Cissampelideae</taxon>
        <taxon>Stephania</taxon>
    </lineage>
</organism>
<evidence type="ECO:0000256" key="5">
    <source>
        <dbReference type="ARBA" id="ARBA00022741"/>
    </source>
</evidence>
<dbReference type="FunFam" id="3.30.300.20:FF:000004">
    <property type="entry name" value="GTPase Der"/>
    <property type="match status" value="1"/>
</dbReference>
<keyword evidence="5" id="KW-0547">Nucleotide-binding</keyword>
<dbReference type="HAMAP" id="MF_00195">
    <property type="entry name" value="GTPase_Der"/>
    <property type="match status" value="1"/>
</dbReference>
<dbReference type="AlphaFoldDB" id="A0AAP0NWD0"/>
<feature type="region of interest" description="Disordered" evidence="8">
    <location>
        <begin position="65"/>
        <end position="89"/>
    </location>
</feature>
<dbReference type="FunFam" id="3.40.50.300:FF:001185">
    <property type="entry name" value="GTPase Der"/>
    <property type="match status" value="1"/>
</dbReference>
<name>A0AAP0NWD0_9MAGN</name>
<dbReference type="Pfam" id="PF14714">
    <property type="entry name" value="KH_dom-like"/>
    <property type="match status" value="1"/>
</dbReference>
<dbReference type="PANTHER" id="PTHR43834:SF2">
    <property type="entry name" value="GTPASE DER"/>
    <property type="match status" value="1"/>
</dbReference>
<dbReference type="Gene3D" id="3.40.50.300">
    <property type="entry name" value="P-loop containing nucleotide triphosphate hydrolases"/>
    <property type="match status" value="2"/>
</dbReference>
<dbReference type="Pfam" id="PF01926">
    <property type="entry name" value="MMR_HSR1"/>
    <property type="match status" value="2"/>
</dbReference>
<keyword evidence="3" id="KW-0690">Ribosome biogenesis</keyword>
<dbReference type="InterPro" id="IPR015946">
    <property type="entry name" value="KH_dom-like_a/b"/>
</dbReference>
<dbReference type="GO" id="GO:0042254">
    <property type="term" value="P:ribosome biogenesis"/>
    <property type="evidence" value="ECO:0007669"/>
    <property type="project" value="UniProtKB-KW"/>
</dbReference>
<feature type="domain" description="EngA-type G" evidence="9">
    <location>
        <begin position="359"/>
        <end position="539"/>
    </location>
</feature>
<sequence length="648" mass="71157">MTASLPITTSVLCEAISTRAPTFCPTHFAPLVSRRPPFTNSAFSSLSNPSFPSAKRYQPLCRSSSNEEGFVADGEEEEDGFESEEESDGGDIVSFDLRALDKEAKDAVREHSLSLSRELIIEDEASYQKQKPGKKKMLKGSNGNIPNHLLPRVAIVGRPNVGKSALFNRLVGGNNAIVVDEPGVTRDRLYGRAFWGDCEFMVVDTGGVLTVSKSHDDIKDNLAISTTIGMEGISLALREAAIARMPSMIERQATFAVEEAAVIIFLVDGQAGLTTGDVEIADWLRRNYSRKTTILAVNKCESPRKGILQASEFWSLGFPLLPISALVGTGTGELLELVCSDLKIVEDLEILDETDNYVPSIAIVGRPNVGKSSILNALVGEERTIVSPVSGTTRDAIDTEFVGPDGQKFKLIDTAGIRRKAAVASSGSSTEALSVNRAFRAIRLSDVVTLVIEALACITEQDYKIADRIEKEGKGCVIVVNKWDTIPNKNQQTTTYYEQDVREKLRILDWAPIVYSTATSGFSVEKIILAATMVEKERSRRLSTSILNQVVQEALAFKSPSRSRAGKRGHVYYTTQAAIRPPTFVFFVNDAKLFPSTYRRYMEKQLRANAGFSGTPIRLLWRSRRKLEKDSGMNEQPSPAQQKNLTLA</sequence>
<dbReference type="GO" id="GO:0009507">
    <property type="term" value="C:chloroplast"/>
    <property type="evidence" value="ECO:0007669"/>
    <property type="project" value="TreeGrafter"/>
</dbReference>
<evidence type="ECO:0000256" key="6">
    <source>
        <dbReference type="ARBA" id="ARBA00023134"/>
    </source>
</evidence>
<feature type="compositionally biased region" description="Polar residues" evidence="8">
    <location>
        <begin position="633"/>
        <end position="648"/>
    </location>
</feature>
<feature type="region of interest" description="Disordered" evidence="8">
    <location>
        <begin position="628"/>
        <end position="648"/>
    </location>
</feature>
<dbReference type="InterPro" id="IPR006073">
    <property type="entry name" value="GTP-bd"/>
</dbReference>
<evidence type="ECO:0000256" key="3">
    <source>
        <dbReference type="ARBA" id="ARBA00022517"/>
    </source>
</evidence>
<keyword evidence="11" id="KW-1185">Reference proteome</keyword>
<dbReference type="Gene3D" id="3.30.300.20">
    <property type="match status" value="1"/>
</dbReference>
<dbReference type="NCBIfam" id="TIGR03594">
    <property type="entry name" value="GTPase_EngA"/>
    <property type="match status" value="1"/>
</dbReference>
<proteinExistence type="inferred from homology"/>
<evidence type="ECO:0000256" key="7">
    <source>
        <dbReference type="ARBA" id="ARBA00032345"/>
    </source>
</evidence>
<dbReference type="GO" id="GO:0005525">
    <property type="term" value="F:GTP binding"/>
    <property type="evidence" value="ECO:0007669"/>
    <property type="project" value="UniProtKB-KW"/>
</dbReference>
<dbReference type="InterPro" id="IPR005225">
    <property type="entry name" value="Small_GTP-bd"/>
</dbReference>
<evidence type="ECO:0000256" key="1">
    <source>
        <dbReference type="ARBA" id="ARBA00008279"/>
    </source>
</evidence>
<dbReference type="FunFam" id="3.40.50.300:FF:000040">
    <property type="entry name" value="GTPase Der"/>
    <property type="match status" value="1"/>
</dbReference>
<evidence type="ECO:0000256" key="8">
    <source>
        <dbReference type="SAM" id="MobiDB-lite"/>
    </source>
</evidence>
<dbReference type="InterPro" id="IPR027417">
    <property type="entry name" value="P-loop_NTPase"/>
</dbReference>
<gene>
    <name evidence="10" type="ORF">Syun_019080</name>
</gene>
<dbReference type="InterPro" id="IPR016484">
    <property type="entry name" value="GTPase_Der"/>
</dbReference>
<dbReference type="PROSITE" id="PS51712">
    <property type="entry name" value="G_ENGA"/>
    <property type="match status" value="1"/>
</dbReference>
<dbReference type="InterPro" id="IPR031166">
    <property type="entry name" value="G_ENGA"/>
</dbReference>
<evidence type="ECO:0000259" key="9">
    <source>
        <dbReference type="PROSITE" id="PS51712"/>
    </source>
</evidence>
<dbReference type="PANTHER" id="PTHR43834">
    <property type="entry name" value="GTPASE DER"/>
    <property type="match status" value="1"/>
</dbReference>
<dbReference type="PRINTS" id="PR00326">
    <property type="entry name" value="GTP1OBG"/>
</dbReference>
<evidence type="ECO:0000256" key="4">
    <source>
        <dbReference type="ARBA" id="ARBA00022737"/>
    </source>
</evidence>
<dbReference type="CDD" id="cd01895">
    <property type="entry name" value="EngA2"/>
    <property type="match status" value="1"/>
</dbReference>
<dbReference type="EMBL" id="JBBNAF010000008">
    <property type="protein sequence ID" value="KAK9121463.1"/>
    <property type="molecule type" value="Genomic_DNA"/>
</dbReference>